<dbReference type="InterPro" id="IPR015421">
    <property type="entry name" value="PyrdxlP-dep_Trfase_major"/>
</dbReference>
<dbReference type="RefSeq" id="XP_012180623.1">
    <property type="nucleotide sequence ID" value="XM_012325233.1"/>
</dbReference>
<evidence type="ECO:0000256" key="4">
    <source>
        <dbReference type="PIRSR" id="PIRSR602129-50"/>
    </source>
</evidence>
<sequence length="1051" mass="116340">MSRKATTDRGYSSLNAAHERVCASFLGPKAENHTILHDKFAAIAQDILDAREAYHPEDPTFIDEAIIQSESFTDQVFKLERRLDFLSKLLAKHCIPFFSPRYNGHMVSDASLPSILGYLVGMLWNQNNVTPEASPITSHVEFLVGQQLCRLVGYSSFKDGVPHPGWGHITCDGSVANLEATWHGRYVFSRNLKFYPLSLYLAVKEGQLSFVADKFETTLCNGEKKLFSACTSWELLNLSVDEILDLPSRLVSDYGISTQFIEDAVGGYLIGNIGKDILEQRFQIQPPKMMISVANHYSWPKATSITGIGMNNLIHIDVSTSARLNISRLDEHLQECLKNKRAVYAVVSIMGTTEHGAVDPLFDILELRKKYQKVGLSFYVHVDAAWGGYFCSMLPRPRIILPLPIAFPQAPDQDDFVPMQPLTDYTIRQIIAIQNADSITNDPHKAGFAPYPAGSLCYRDERLRFMVTMTAAYINTTADTDSVGTYGVEGSKPGAAATAVWLAHHAIGLHHRGYGSLLGEAMFTSVKLYCNWATMTLDEPNLIVKTLVMLPSEQKGLPPCEVEKEERYILDNIVNKPNSEIFENPETMRKISELGPDLIVDVFACNFHIGGKVNEDVTEASFLNRRLFERFSVTKRTDDPHTRELIVGSSILEQKTYGVALDKFKERLGLKGDGDLYIMTLVAMSPFPTAHNLVKSLADTFKQAALDEIQECYARIIPVPAQHSFVMQGTDKLYLVYMSGFNIGSYRQQVILTAQLPDDVMTLYIEALKVDPAALFTLTTDTALLSDILSNGSCMVSVYTGLNTLVPGCLVARAELTNIEVVINRSIAPSSLDRTYPELMPFYLYGTEEQKHVDHMLLCAPNAQLSASVTLSLEKTLPKEAGLLSGLIAVADTTRELAMQPFNADHQPTFFAAGHTFPCTIYRDPRPVDASGPGLLTGLGDPLATGSMTLGRSIYADWTLLNQERGPALHSEHPHSKHPTVGAPELPAIFERIGIPATGAKYSITPTDIAAVLNQLVPSHPADAYGRKMSIRKGWNDEFQEELAKRGLDEL</sequence>
<feature type="modified residue" description="N6-(pyridoxal phosphate)lysine" evidence="4">
    <location>
        <position position="445"/>
    </location>
</feature>
<dbReference type="AlphaFoldDB" id="J4GNG3"/>
<dbReference type="Pfam" id="PF00282">
    <property type="entry name" value="Pyridoxal_deC"/>
    <property type="match status" value="1"/>
</dbReference>
<dbReference type="Gene3D" id="3.40.640.10">
    <property type="entry name" value="Type I PLP-dependent aspartate aminotransferase-like (Major domain)"/>
    <property type="match status" value="1"/>
</dbReference>
<dbReference type="InterPro" id="IPR015424">
    <property type="entry name" value="PyrdxlP-dep_Trfase"/>
</dbReference>
<accession>J4GNG3</accession>
<name>J4GNG3_9APHY</name>
<proteinExistence type="predicted"/>
<evidence type="ECO:0000256" key="3">
    <source>
        <dbReference type="ARBA" id="ARBA00023239"/>
    </source>
</evidence>
<gene>
    <name evidence="5" type="ORF">FIBRA_03390</name>
</gene>
<evidence type="ECO:0000256" key="2">
    <source>
        <dbReference type="ARBA" id="ARBA00022898"/>
    </source>
</evidence>
<protein>
    <recommendedName>
        <fullName evidence="7">PLP-dependent transferase</fullName>
    </recommendedName>
</protein>
<evidence type="ECO:0000313" key="5">
    <source>
        <dbReference type="EMBL" id="CCM01340.1"/>
    </source>
</evidence>
<evidence type="ECO:0008006" key="7">
    <source>
        <dbReference type="Google" id="ProtNLM"/>
    </source>
</evidence>
<dbReference type="SUPFAM" id="SSF53383">
    <property type="entry name" value="PLP-dependent transferases"/>
    <property type="match status" value="1"/>
</dbReference>
<dbReference type="Proteomes" id="UP000006352">
    <property type="component" value="Unassembled WGS sequence"/>
</dbReference>
<keyword evidence="2 4" id="KW-0663">Pyridoxal phosphate</keyword>
<comment type="cofactor">
    <cofactor evidence="1 4">
        <name>pyridoxal 5'-phosphate</name>
        <dbReference type="ChEBI" id="CHEBI:597326"/>
    </cofactor>
</comment>
<dbReference type="PANTHER" id="PTHR42735:SF4">
    <property type="entry name" value="PYRIDOXAL PHOSPHATE-DEPENDENT DECARBOXYLASE FAMILY PROTEIN"/>
    <property type="match status" value="1"/>
</dbReference>
<dbReference type="GO" id="GO:0019752">
    <property type="term" value="P:carboxylic acid metabolic process"/>
    <property type="evidence" value="ECO:0007669"/>
    <property type="project" value="InterPro"/>
</dbReference>
<dbReference type="EMBL" id="HE797028">
    <property type="protein sequence ID" value="CCM01340.1"/>
    <property type="molecule type" value="Genomic_DNA"/>
</dbReference>
<dbReference type="GeneID" id="24096251"/>
<evidence type="ECO:0000313" key="6">
    <source>
        <dbReference type="Proteomes" id="UP000006352"/>
    </source>
</evidence>
<dbReference type="InterPro" id="IPR050477">
    <property type="entry name" value="GrpII_AminoAcid_Decarb"/>
</dbReference>
<organism evidence="5 6">
    <name type="scientific">Fibroporia radiculosa</name>
    <dbReference type="NCBI Taxonomy" id="599839"/>
    <lineage>
        <taxon>Eukaryota</taxon>
        <taxon>Fungi</taxon>
        <taxon>Dikarya</taxon>
        <taxon>Basidiomycota</taxon>
        <taxon>Agaricomycotina</taxon>
        <taxon>Agaricomycetes</taxon>
        <taxon>Polyporales</taxon>
        <taxon>Fibroporiaceae</taxon>
        <taxon>Fibroporia</taxon>
    </lineage>
</organism>
<dbReference type="InParanoid" id="J4GNG3"/>
<dbReference type="GO" id="GO:0016830">
    <property type="term" value="F:carbon-carbon lyase activity"/>
    <property type="evidence" value="ECO:0007669"/>
    <property type="project" value="InterPro"/>
</dbReference>
<dbReference type="GO" id="GO:0030170">
    <property type="term" value="F:pyridoxal phosphate binding"/>
    <property type="evidence" value="ECO:0007669"/>
    <property type="project" value="InterPro"/>
</dbReference>
<dbReference type="InterPro" id="IPR002129">
    <property type="entry name" value="PyrdxlP-dep_de-COase"/>
</dbReference>
<evidence type="ECO:0000256" key="1">
    <source>
        <dbReference type="ARBA" id="ARBA00001933"/>
    </source>
</evidence>
<dbReference type="OrthoDB" id="2161780at2759"/>
<dbReference type="PANTHER" id="PTHR42735">
    <property type="match status" value="1"/>
</dbReference>
<dbReference type="STRING" id="599839.J4GNG3"/>
<keyword evidence="3" id="KW-0456">Lyase</keyword>
<keyword evidence="6" id="KW-1185">Reference proteome</keyword>
<dbReference type="HOGENOM" id="CLU_005446_1_0_1"/>
<reference evidence="5 6" key="1">
    <citation type="journal article" date="2012" name="Appl. Environ. Microbiol.">
        <title>Short-read sequencing for genomic analysis of the brown rot fungus Fibroporia radiculosa.</title>
        <authorList>
            <person name="Tang J.D."/>
            <person name="Perkins A.D."/>
            <person name="Sonstegard T.S."/>
            <person name="Schroeder S.G."/>
            <person name="Burgess S.C."/>
            <person name="Diehl S.V."/>
        </authorList>
    </citation>
    <scope>NUCLEOTIDE SEQUENCE [LARGE SCALE GENOMIC DNA]</scope>
    <source>
        <strain evidence="5 6">TFFH 294</strain>
    </source>
</reference>